<sequence length="123" mass="13470">MVTSPLVYQIGATSATGNTITREQSEHSRQVGTGSVKSETIDIWQREWETAGKGRWANNNKYSTLNHRLKGNTMNYYLTSDTIAITGHGGFLFLPASLPGRAVSPKCVVCGYDNDDAEHCFGI</sequence>
<evidence type="ECO:0000313" key="2">
    <source>
        <dbReference type="Proteomes" id="UP000325440"/>
    </source>
</evidence>
<proteinExistence type="predicted"/>
<reference evidence="1 2" key="1">
    <citation type="submission" date="2019-08" db="EMBL/GenBank/DDBJ databases">
        <authorList>
            <person name="Alioto T."/>
            <person name="Alioto T."/>
            <person name="Gomez Garrido J."/>
        </authorList>
    </citation>
    <scope>NUCLEOTIDE SEQUENCE [LARGE SCALE GENOMIC DNA]</scope>
</reference>
<dbReference type="EMBL" id="CABPRJ010002418">
    <property type="protein sequence ID" value="VVC45875.1"/>
    <property type="molecule type" value="Genomic_DNA"/>
</dbReference>
<dbReference type="Proteomes" id="UP000325440">
    <property type="component" value="Unassembled WGS sequence"/>
</dbReference>
<keyword evidence="2" id="KW-1185">Reference proteome</keyword>
<gene>
    <name evidence="1" type="ORF">CINCED_3A020220</name>
</gene>
<evidence type="ECO:0000313" key="1">
    <source>
        <dbReference type="EMBL" id="VVC45875.1"/>
    </source>
</evidence>
<organism evidence="1 2">
    <name type="scientific">Cinara cedri</name>
    <dbReference type="NCBI Taxonomy" id="506608"/>
    <lineage>
        <taxon>Eukaryota</taxon>
        <taxon>Metazoa</taxon>
        <taxon>Ecdysozoa</taxon>
        <taxon>Arthropoda</taxon>
        <taxon>Hexapoda</taxon>
        <taxon>Insecta</taxon>
        <taxon>Pterygota</taxon>
        <taxon>Neoptera</taxon>
        <taxon>Paraneoptera</taxon>
        <taxon>Hemiptera</taxon>
        <taxon>Sternorrhyncha</taxon>
        <taxon>Aphidomorpha</taxon>
        <taxon>Aphidoidea</taxon>
        <taxon>Aphididae</taxon>
        <taxon>Lachninae</taxon>
        <taxon>Cinara</taxon>
    </lineage>
</organism>
<accession>A0A5E4NSN2</accession>
<dbReference type="AlphaFoldDB" id="A0A5E4NSN2"/>
<protein>
    <submittedName>
        <fullName evidence="1">Uncharacterized protein</fullName>
    </submittedName>
</protein>
<name>A0A5E4NSN2_9HEMI</name>